<comment type="caution">
    <text evidence="7">The sequence shown here is derived from an EMBL/GenBank/DDBJ whole genome shotgun (WGS) entry which is preliminary data.</text>
</comment>
<feature type="region of interest" description="Disordered" evidence="5">
    <location>
        <begin position="1"/>
        <end position="24"/>
    </location>
</feature>
<dbReference type="SUPFAM" id="SSF48019">
    <property type="entry name" value="post-AAA+ oligomerization domain-like"/>
    <property type="match status" value="1"/>
</dbReference>
<sequence>MNNTLFEAKEEEEEKKKGEGQSPLAVRMRPRSLEEFVGQKHILKEESLLQRAIRSDKISSLILYGPPGTGKTTLAYVIANSTKGVFKSLNAVTSCVADIRKIIAEARERRKISQRRTILFIDELHHFNKSQQDALMADVEDGTIILIGATVHNPYFAINSPLLSRSQVFEFKPLEEKELILIMKNALLDRERGLGNFKVKIKESALTHLAKHSQGDARRALNALEIGVLTTKPDKTQTIHFTLEAAEESIQKKVVLYDKDEDEHYNTISAFIKSMRGSDPDGALYWLAKMIVAGEDPRFIARRLVICASEDVGNADPQALILANSALQVSEFIGMPEAKIPLAQATVYIATSPKSNSSYLGIEKAITDVEKEKTLEVPKDLQVGSYKGAEKLGRGQNYLYPHDYKDHLVRQDYIPERKKYYQPSETGYEKVIKERMEKWEKVVKSEQKADTEKRNSETP</sequence>
<comment type="similarity">
    <text evidence="1">Belongs to the AAA ATPase family. RarA/MGS1/WRNIP1 subfamily.</text>
</comment>
<dbReference type="FunFam" id="1.10.8.60:FF:000029">
    <property type="entry name" value="Replication-associated recombination protein A"/>
    <property type="match status" value="1"/>
</dbReference>
<dbReference type="GO" id="GO:0009378">
    <property type="term" value="F:four-way junction helicase activity"/>
    <property type="evidence" value="ECO:0007669"/>
    <property type="project" value="InterPro"/>
</dbReference>
<evidence type="ECO:0000313" key="7">
    <source>
        <dbReference type="EMBL" id="PIV64274.1"/>
    </source>
</evidence>
<dbReference type="EMBL" id="PETL01000148">
    <property type="protein sequence ID" value="PIV64274.1"/>
    <property type="molecule type" value="Genomic_DNA"/>
</dbReference>
<dbReference type="PANTHER" id="PTHR13779">
    <property type="entry name" value="WERNER HELICASE-INTERACTING PROTEIN 1 FAMILY MEMBER"/>
    <property type="match status" value="1"/>
</dbReference>
<dbReference type="FunFam" id="1.10.3710.10:FF:000003">
    <property type="entry name" value="ATPase, AAA family protein"/>
    <property type="match status" value="1"/>
</dbReference>
<dbReference type="Pfam" id="PF05496">
    <property type="entry name" value="RuvB_N"/>
    <property type="match status" value="1"/>
</dbReference>
<dbReference type="Gene3D" id="1.10.3710.10">
    <property type="entry name" value="DNA polymerase III clamp loader subunits, C-terminal domain"/>
    <property type="match status" value="1"/>
</dbReference>
<keyword evidence="4" id="KW-0067">ATP-binding</keyword>
<dbReference type="SUPFAM" id="SSF52540">
    <property type="entry name" value="P-loop containing nucleoside triphosphate hydrolases"/>
    <property type="match status" value="1"/>
</dbReference>
<dbReference type="GO" id="GO:0008047">
    <property type="term" value="F:enzyme activator activity"/>
    <property type="evidence" value="ECO:0007669"/>
    <property type="project" value="TreeGrafter"/>
</dbReference>
<dbReference type="InterPro" id="IPR027417">
    <property type="entry name" value="P-loop_NTPase"/>
</dbReference>
<proteinExistence type="inferred from homology"/>
<dbReference type="Gene3D" id="3.40.50.300">
    <property type="entry name" value="P-loop containing nucleotide triphosphate hydrolases"/>
    <property type="match status" value="1"/>
</dbReference>
<reference evidence="8" key="1">
    <citation type="submission" date="2017-09" db="EMBL/GenBank/DDBJ databases">
        <title>Depth-based differentiation of microbial function through sediment-hosted aquifers and enrichment of novel symbionts in the deep terrestrial subsurface.</title>
        <authorList>
            <person name="Probst A.J."/>
            <person name="Ladd B."/>
            <person name="Jarett J.K."/>
            <person name="Geller-Mcgrath D.E."/>
            <person name="Sieber C.M.K."/>
            <person name="Emerson J.B."/>
            <person name="Anantharaman K."/>
            <person name="Thomas B.C."/>
            <person name="Malmstrom R."/>
            <person name="Stieglmeier M."/>
            <person name="Klingl A."/>
            <person name="Woyke T."/>
            <person name="Ryan C.M."/>
            <person name="Banfield J.F."/>
        </authorList>
    </citation>
    <scope>NUCLEOTIDE SEQUENCE [LARGE SCALE GENOMIC DNA]</scope>
</reference>
<dbReference type="InterPro" id="IPR032423">
    <property type="entry name" value="AAA_assoc_2"/>
</dbReference>
<evidence type="ECO:0000313" key="8">
    <source>
        <dbReference type="Proteomes" id="UP000228886"/>
    </source>
</evidence>
<dbReference type="GO" id="GO:0000731">
    <property type="term" value="P:DNA synthesis involved in DNA repair"/>
    <property type="evidence" value="ECO:0007669"/>
    <property type="project" value="TreeGrafter"/>
</dbReference>
<dbReference type="Pfam" id="PF16193">
    <property type="entry name" value="AAA_assoc_2"/>
    <property type="match status" value="1"/>
</dbReference>
<dbReference type="Gene3D" id="1.10.8.60">
    <property type="match status" value="1"/>
</dbReference>
<evidence type="ECO:0000256" key="2">
    <source>
        <dbReference type="ARBA" id="ARBA00020776"/>
    </source>
</evidence>
<dbReference type="InterPro" id="IPR008921">
    <property type="entry name" value="DNA_pol3_clamp-load_cplx_C"/>
</dbReference>
<dbReference type="AlphaFoldDB" id="A0A2M7E982"/>
<dbReference type="CDD" id="cd18139">
    <property type="entry name" value="HLD_clamp_RarA"/>
    <property type="match status" value="1"/>
</dbReference>
<feature type="domain" description="AAA+ ATPase" evidence="6">
    <location>
        <begin position="57"/>
        <end position="175"/>
    </location>
</feature>
<dbReference type="Proteomes" id="UP000228886">
    <property type="component" value="Unassembled WGS sequence"/>
</dbReference>
<dbReference type="CDD" id="cd00009">
    <property type="entry name" value="AAA"/>
    <property type="match status" value="1"/>
</dbReference>
<dbReference type="FunFam" id="3.40.50.300:FF:000345">
    <property type="entry name" value="AAA family ATPase"/>
    <property type="match status" value="1"/>
</dbReference>
<keyword evidence="3" id="KW-0547">Nucleotide-binding</keyword>
<dbReference type="Pfam" id="PF12002">
    <property type="entry name" value="MgsA_C"/>
    <property type="match status" value="1"/>
</dbReference>
<dbReference type="InterPro" id="IPR003593">
    <property type="entry name" value="AAA+_ATPase"/>
</dbReference>
<dbReference type="SMART" id="SM00382">
    <property type="entry name" value="AAA"/>
    <property type="match status" value="1"/>
</dbReference>
<dbReference type="InterPro" id="IPR021886">
    <property type="entry name" value="MgsA_C"/>
</dbReference>
<name>A0A2M7E982_9BACT</name>
<dbReference type="Gene3D" id="1.20.272.10">
    <property type="match status" value="1"/>
</dbReference>
<evidence type="ECO:0000256" key="5">
    <source>
        <dbReference type="SAM" id="MobiDB-lite"/>
    </source>
</evidence>
<evidence type="ECO:0000256" key="4">
    <source>
        <dbReference type="ARBA" id="ARBA00022840"/>
    </source>
</evidence>
<dbReference type="InterPro" id="IPR008824">
    <property type="entry name" value="RuvB-like_N"/>
</dbReference>
<gene>
    <name evidence="7" type="ORF">COS11_03035</name>
</gene>
<evidence type="ECO:0000256" key="3">
    <source>
        <dbReference type="ARBA" id="ARBA00022741"/>
    </source>
</evidence>
<dbReference type="GO" id="GO:0005524">
    <property type="term" value="F:ATP binding"/>
    <property type="evidence" value="ECO:0007669"/>
    <property type="project" value="UniProtKB-KW"/>
</dbReference>
<evidence type="ECO:0000259" key="6">
    <source>
        <dbReference type="SMART" id="SM00382"/>
    </source>
</evidence>
<organism evidence="7 8">
    <name type="scientific">bacterium (Candidatus Ratteibacteria) CG01_land_8_20_14_3_00_40_19</name>
    <dbReference type="NCBI Taxonomy" id="2014290"/>
    <lineage>
        <taxon>Bacteria</taxon>
        <taxon>Candidatus Ratteibacteria</taxon>
    </lineage>
</organism>
<dbReference type="GO" id="GO:0017116">
    <property type="term" value="F:single-stranded DNA helicase activity"/>
    <property type="evidence" value="ECO:0007669"/>
    <property type="project" value="TreeGrafter"/>
</dbReference>
<evidence type="ECO:0000256" key="1">
    <source>
        <dbReference type="ARBA" id="ARBA00008959"/>
    </source>
</evidence>
<dbReference type="GO" id="GO:0006310">
    <property type="term" value="P:DNA recombination"/>
    <property type="evidence" value="ECO:0007669"/>
    <property type="project" value="InterPro"/>
</dbReference>
<protein>
    <recommendedName>
        <fullName evidence="2">Replication-associated recombination protein A</fullName>
    </recommendedName>
</protein>
<dbReference type="PANTHER" id="PTHR13779:SF7">
    <property type="entry name" value="ATPASE WRNIP1"/>
    <property type="match status" value="1"/>
</dbReference>
<dbReference type="GO" id="GO:0003677">
    <property type="term" value="F:DNA binding"/>
    <property type="evidence" value="ECO:0007669"/>
    <property type="project" value="InterPro"/>
</dbReference>
<dbReference type="FunFam" id="1.20.272.10:FF:000001">
    <property type="entry name" value="Putative AAA family ATPase"/>
    <property type="match status" value="1"/>
</dbReference>
<dbReference type="GO" id="GO:0006261">
    <property type="term" value="P:DNA-templated DNA replication"/>
    <property type="evidence" value="ECO:0007669"/>
    <property type="project" value="TreeGrafter"/>
</dbReference>
<accession>A0A2M7E982</accession>
<dbReference type="InterPro" id="IPR051314">
    <property type="entry name" value="AAA_ATPase_RarA/MGS1/WRNIP1"/>
</dbReference>